<dbReference type="eggNOG" id="ENOG502SNEF">
    <property type="taxonomic scope" value="Eukaryota"/>
</dbReference>
<dbReference type="VEuPathDB" id="FungiDB:CCM_06448"/>
<accession>G3JME0</accession>
<dbReference type="Proteomes" id="UP000001610">
    <property type="component" value="Unassembled WGS sequence"/>
</dbReference>
<evidence type="ECO:0000259" key="1">
    <source>
        <dbReference type="Pfam" id="PF01636"/>
    </source>
</evidence>
<dbReference type="KEGG" id="cmt:CCM_06448"/>
<evidence type="ECO:0000313" key="2">
    <source>
        <dbReference type="EMBL" id="EGX90028.1"/>
    </source>
</evidence>
<dbReference type="PANTHER" id="PTHR21310">
    <property type="entry name" value="AMINOGLYCOSIDE PHOSPHOTRANSFERASE-RELATED-RELATED"/>
    <property type="match status" value="1"/>
</dbReference>
<dbReference type="EMBL" id="JH126403">
    <property type="protein sequence ID" value="EGX90028.1"/>
    <property type="molecule type" value="Genomic_DNA"/>
</dbReference>
<feature type="domain" description="Aminoglycoside phosphotransferase" evidence="1">
    <location>
        <begin position="162"/>
        <end position="354"/>
    </location>
</feature>
<evidence type="ECO:0000313" key="3">
    <source>
        <dbReference type="Proteomes" id="UP000001610"/>
    </source>
</evidence>
<dbReference type="SUPFAM" id="SSF56112">
    <property type="entry name" value="Protein kinase-like (PK-like)"/>
    <property type="match status" value="1"/>
</dbReference>
<organism evidence="2 3">
    <name type="scientific">Cordyceps militaris (strain CM01)</name>
    <name type="common">Caterpillar fungus</name>
    <dbReference type="NCBI Taxonomy" id="983644"/>
    <lineage>
        <taxon>Eukaryota</taxon>
        <taxon>Fungi</taxon>
        <taxon>Dikarya</taxon>
        <taxon>Ascomycota</taxon>
        <taxon>Pezizomycotina</taxon>
        <taxon>Sordariomycetes</taxon>
        <taxon>Hypocreomycetidae</taxon>
        <taxon>Hypocreales</taxon>
        <taxon>Cordycipitaceae</taxon>
        <taxon>Cordyceps</taxon>
    </lineage>
</organism>
<name>G3JME0_CORMM</name>
<dbReference type="AlphaFoldDB" id="G3JME0"/>
<dbReference type="GO" id="GO:0016740">
    <property type="term" value="F:transferase activity"/>
    <property type="evidence" value="ECO:0007669"/>
    <property type="project" value="UniProtKB-KW"/>
</dbReference>
<reference evidence="2 3" key="1">
    <citation type="journal article" date="2011" name="Genome Biol.">
        <title>Genome sequence of the insect pathogenic fungus Cordyceps militaris, a valued traditional Chinese medicine.</title>
        <authorList>
            <person name="Zheng P."/>
            <person name="Xia Y."/>
            <person name="Xiao G."/>
            <person name="Xiong C."/>
            <person name="Hu X."/>
            <person name="Zhang S."/>
            <person name="Zheng H."/>
            <person name="Huang Y."/>
            <person name="Zhou Y."/>
            <person name="Wang S."/>
            <person name="Zhao G.P."/>
            <person name="Liu X."/>
            <person name="St Leger R.J."/>
            <person name="Wang C."/>
        </authorList>
    </citation>
    <scope>NUCLEOTIDE SEQUENCE [LARGE SCALE GENOMIC DNA]</scope>
    <source>
        <strain evidence="2 3">CM01</strain>
    </source>
</reference>
<dbReference type="Gene3D" id="3.90.1200.10">
    <property type="match status" value="1"/>
</dbReference>
<dbReference type="InterPro" id="IPR051678">
    <property type="entry name" value="AGP_Transferase"/>
</dbReference>
<dbReference type="GeneID" id="18168462"/>
<dbReference type="PANTHER" id="PTHR21310:SF15">
    <property type="entry name" value="AMINOGLYCOSIDE PHOSPHOTRANSFERASE DOMAIN-CONTAINING PROTEIN"/>
    <property type="match status" value="1"/>
</dbReference>
<dbReference type="HOGENOM" id="CLU_030115_0_1_1"/>
<dbReference type="OrthoDB" id="10003767at2759"/>
<dbReference type="OMA" id="ESTMAIT"/>
<sequence length="534" mass="60773">MRQRLDLPEAAALKLRSESRRRPLARPNGRFIRHCGIHRRQFCLGLETRNMERLPQFNDVAVADRVQAERRRFLASFKDGDVLRVASSHHPSKQPCRFFQQAIPGSYNICYFVEFPATGERWTVRIPIRPCLAHGGRSKLASEVTTMKYVCLTQVELDWKASNTDSPLSRYLILDYVEGTLLSSVNIQRLDKEKRNQLYESLAKVVLQLRRLTFPSFGRLYRAGGNELRVSNDITTQDINTQELEGLDPRRIQQECYGERDLLPNASHYTETLIRTAYNGFFKGADGVDPDMIESSLYHLDLFRQHAAFWLDPKISPVQFVLSHGDFTPNHILVDESTMAITAVLDWGWSRVVPVQYLIPPLWLQHADVPKLAWKHAYDGYVSRELAAFLAVVRAEERRAYQSSALADQWDRTKHDGGFLIAHALEHRHDMDAVAFRYLNARYYGGTSDLDGRMARFLQDDPLRGLVIDMKARQARGGGAAECVRPTQSSSSSIASRLWPVSSALQGSMMLLSTGVGYGLWRLALASARRPPRI</sequence>
<dbReference type="Pfam" id="PF01636">
    <property type="entry name" value="APH"/>
    <property type="match status" value="1"/>
</dbReference>
<gene>
    <name evidence="2" type="ORF">CCM_06448</name>
</gene>
<proteinExistence type="predicted"/>
<keyword evidence="3" id="KW-1185">Reference proteome</keyword>
<dbReference type="InterPro" id="IPR002575">
    <property type="entry name" value="Aminoglycoside_PTrfase"/>
</dbReference>
<protein>
    <submittedName>
        <fullName evidence="2">Phosphotransferase enzyme family protein</fullName>
    </submittedName>
</protein>
<keyword evidence="2" id="KW-0808">Transferase</keyword>
<dbReference type="RefSeq" id="XP_006671652.1">
    <property type="nucleotide sequence ID" value="XM_006671589.1"/>
</dbReference>
<dbReference type="InterPro" id="IPR011009">
    <property type="entry name" value="Kinase-like_dom_sf"/>
</dbReference>
<dbReference type="InParanoid" id="G3JME0"/>